<feature type="transmembrane region" description="Helical" evidence="1">
    <location>
        <begin position="217"/>
        <end position="238"/>
    </location>
</feature>
<protein>
    <submittedName>
        <fullName evidence="2">Uncharacterized protein</fullName>
    </submittedName>
</protein>
<dbReference type="EMBL" id="CP106753">
    <property type="protein sequence ID" value="UXY15019.1"/>
    <property type="molecule type" value="Genomic_DNA"/>
</dbReference>
<keyword evidence="3" id="KW-1185">Reference proteome</keyword>
<keyword evidence="1" id="KW-0472">Membrane</keyword>
<evidence type="ECO:0000313" key="3">
    <source>
        <dbReference type="Proteomes" id="UP001061302"/>
    </source>
</evidence>
<reference evidence="2" key="1">
    <citation type="submission" date="2022-10" db="EMBL/GenBank/DDBJ databases">
        <title>Chitiniphilus purpureus sp. nov., a novel chitin-degrading bacterium isolated from crawfish pond sediment.</title>
        <authorList>
            <person name="Li K."/>
        </authorList>
    </citation>
    <scope>NUCLEOTIDE SEQUENCE</scope>
    <source>
        <strain evidence="2">CD1</strain>
    </source>
</reference>
<organism evidence="2 3">
    <name type="scientific">Chitiniphilus purpureus</name>
    <dbReference type="NCBI Taxonomy" id="2981137"/>
    <lineage>
        <taxon>Bacteria</taxon>
        <taxon>Pseudomonadati</taxon>
        <taxon>Pseudomonadota</taxon>
        <taxon>Betaproteobacteria</taxon>
        <taxon>Neisseriales</taxon>
        <taxon>Chitinibacteraceae</taxon>
        <taxon>Chitiniphilus</taxon>
    </lineage>
</organism>
<sequence>MLARLSAHLMPPFDDGERIALMRRWSDLEAGSPRQWLWLELAGSGPAHRSMRVRLLGRLLDWGGPWLIWHWLACAQLPALALYGPHQRALQRRLRQMRQDGLLWVLCLPAFLAGFDRWPESQALLAWTVTLSGALYQAWRWRAPAVPDPGGADDGEVLPGPEASLGLAGLLIAAGYAPAAAARAIAALHTDADTALPTLAKALPQLRPPPPSSGPRIVLALLHWLAATVPAACALGLLPAPWGLVAAGAWAMLLTRRAGTAAMLLTAVAPLLVYGSARLAHWL</sequence>
<evidence type="ECO:0000256" key="1">
    <source>
        <dbReference type="SAM" id="Phobius"/>
    </source>
</evidence>
<feature type="transmembrane region" description="Helical" evidence="1">
    <location>
        <begin position="258"/>
        <end position="277"/>
    </location>
</feature>
<dbReference type="RefSeq" id="WP_263124382.1">
    <property type="nucleotide sequence ID" value="NZ_CP106753.1"/>
</dbReference>
<gene>
    <name evidence="2" type="ORF">N8I74_17150</name>
</gene>
<keyword evidence="1" id="KW-1133">Transmembrane helix</keyword>
<dbReference type="Proteomes" id="UP001061302">
    <property type="component" value="Chromosome"/>
</dbReference>
<name>A0ABY6DKX8_9NEIS</name>
<proteinExistence type="predicted"/>
<keyword evidence="1" id="KW-0812">Transmembrane</keyword>
<accession>A0ABY6DKX8</accession>
<evidence type="ECO:0000313" key="2">
    <source>
        <dbReference type="EMBL" id="UXY15019.1"/>
    </source>
</evidence>